<feature type="transmembrane region" description="Helical" evidence="1">
    <location>
        <begin position="7"/>
        <end position="25"/>
    </location>
</feature>
<evidence type="ECO:0000313" key="2">
    <source>
        <dbReference type="EMBL" id="QLG49300.1"/>
    </source>
</evidence>
<dbReference type="AlphaFoldDB" id="A0A7D5KZI4"/>
<evidence type="ECO:0000256" key="1">
    <source>
        <dbReference type="SAM" id="Phobius"/>
    </source>
</evidence>
<dbReference type="RefSeq" id="WP_179261035.1">
    <property type="nucleotide sequence ID" value="NZ_CP058601.1"/>
</dbReference>
<dbReference type="OrthoDB" id="187507at2157"/>
<dbReference type="Pfam" id="PF09946">
    <property type="entry name" value="DUF2178"/>
    <property type="match status" value="1"/>
</dbReference>
<organism evidence="2 3">
    <name type="scientific">Natrinema halophilum</name>
    <dbReference type="NCBI Taxonomy" id="1699371"/>
    <lineage>
        <taxon>Archaea</taxon>
        <taxon>Methanobacteriati</taxon>
        <taxon>Methanobacteriota</taxon>
        <taxon>Stenosarchaea group</taxon>
        <taxon>Halobacteria</taxon>
        <taxon>Halobacteriales</taxon>
        <taxon>Natrialbaceae</taxon>
        <taxon>Natrinema</taxon>
    </lineage>
</organism>
<name>A0A7D5KZI4_9EURY</name>
<keyword evidence="1" id="KW-0812">Transmembrane</keyword>
<feature type="transmembrane region" description="Helical" evidence="1">
    <location>
        <begin position="105"/>
        <end position="127"/>
    </location>
</feature>
<reference evidence="2 3" key="1">
    <citation type="submission" date="2020-07" db="EMBL/GenBank/DDBJ databases">
        <authorList>
            <person name="Cui H."/>
        </authorList>
    </citation>
    <scope>NUCLEOTIDE SEQUENCE [LARGE SCALE GENOMIC DNA]</scope>
    <source>
        <strain evidence="2 3">YPL8</strain>
    </source>
</reference>
<dbReference type="InterPro" id="IPR019235">
    <property type="entry name" value="DUF2178_TM"/>
</dbReference>
<dbReference type="KEGG" id="haly:HYG82_10725"/>
<feature type="transmembrane region" description="Helical" evidence="1">
    <location>
        <begin position="37"/>
        <end position="54"/>
    </location>
</feature>
<evidence type="ECO:0000313" key="3">
    <source>
        <dbReference type="Proteomes" id="UP000509241"/>
    </source>
</evidence>
<keyword evidence="1" id="KW-1133">Transmembrane helix</keyword>
<keyword evidence="1" id="KW-0472">Membrane</keyword>
<feature type="transmembrane region" description="Helical" evidence="1">
    <location>
        <begin position="75"/>
        <end position="93"/>
    </location>
</feature>
<keyword evidence="3" id="KW-1185">Reference proteome</keyword>
<dbReference type="EMBL" id="CP058601">
    <property type="protein sequence ID" value="QLG49300.1"/>
    <property type="molecule type" value="Genomic_DNA"/>
</dbReference>
<evidence type="ECO:0008006" key="4">
    <source>
        <dbReference type="Google" id="ProtNLM"/>
    </source>
</evidence>
<dbReference type="Proteomes" id="UP000509241">
    <property type="component" value="Chromosome"/>
</dbReference>
<gene>
    <name evidence="2" type="ORF">HYG82_10725</name>
</gene>
<dbReference type="GeneID" id="56033770"/>
<protein>
    <recommendedName>
        <fullName evidence="4">DUF2178 domain-containing protein</fullName>
    </recommendedName>
</protein>
<accession>A0A7D5KZI4</accession>
<sequence length="131" mass="14601">MATTKRDALVGVVSIGMIVSLAALYGRTALLQQPNAWLTLGGGMLSAGGFGWYLHDKSTSQYDERSMHIRYRSGYVAFWAVYWLLTLLAIGGIQESGEYRLPMDSSGIVASLWVFGTLILVVSRLWYKRKF</sequence>
<proteinExistence type="predicted"/>